<feature type="compositionally biased region" description="Basic and acidic residues" evidence="1">
    <location>
        <begin position="349"/>
        <end position="360"/>
    </location>
</feature>
<evidence type="ECO:0000259" key="2">
    <source>
        <dbReference type="Pfam" id="PF01869"/>
    </source>
</evidence>
<dbReference type="InterPro" id="IPR052519">
    <property type="entry name" value="Euk-type_GlcNAc_Kinase"/>
</dbReference>
<dbReference type="InterPro" id="IPR043129">
    <property type="entry name" value="ATPase_NBD"/>
</dbReference>
<dbReference type="PANTHER" id="PTHR43190">
    <property type="entry name" value="N-ACETYL-D-GLUCOSAMINE KINASE"/>
    <property type="match status" value="1"/>
</dbReference>
<dbReference type="PANTHER" id="PTHR43190:SF3">
    <property type="entry name" value="N-ACETYL-D-GLUCOSAMINE KINASE"/>
    <property type="match status" value="1"/>
</dbReference>
<keyword evidence="3" id="KW-0418">Kinase</keyword>
<gene>
    <name evidence="3" type="ORF">HNR06_005008</name>
</gene>
<dbReference type="AlphaFoldDB" id="A0A7Y9XGI4"/>
<dbReference type="EMBL" id="JACCHL010000001">
    <property type="protein sequence ID" value="NYH55419.1"/>
    <property type="molecule type" value="Genomic_DNA"/>
</dbReference>
<dbReference type="CDD" id="cd24007">
    <property type="entry name" value="ASKHA_NBD_eukNAGK-like"/>
    <property type="match status" value="1"/>
</dbReference>
<dbReference type="SUPFAM" id="SSF53067">
    <property type="entry name" value="Actin-like ATPase domain"/>
    <property type="match status" value="2"/>
</dbReference>
<dbReference type="GO" id="GO:0016301">
    <property type="term" value="F:kinase activity"/>
    <property type="evidence" value="ECO:0007669"/>
    <property type="project" value="UniProtKB-KW"/>
</dbReference>
<sequence length="368" mass="37727">MTPTISSPRARHDQPDGRPGLVLGVDAGGTTTRALVTTLAGRRVGRARAEGANPNAHGAQRAAEHLAEAVGSALDAAGRGARGAVSAAVVGLAGVSSLREEQVREHMERALTRAGLPPGLGVFTGDDEIAFASGTPVAHGTVLIAGTGAIATRIDERGRTRSADGMGWLIGDEGSGFWIGHQAARETARQLSRGGPLSPLARAVAKRVIPGRRPRDGQEHLSQEHARDFARTLTAAAPVTLAELAPLVSRAHALGDPAAEVIVEAAAGHLAHSVHQVRAPGERLPVVLAGGVLAGSEPVRRALTRKLAVGAAGSVVAMAGCTAGGAAWLAALRAGAPEDDHRLHAVFTRPERDHGRDPADRPAQALPR</sequence>
<evidence type="ECO:0000313" key="3">
    <source>
        <dbReference type="EMBL" id="NYH55419.1"/>
    </source>
</evidence>
<dbReference type="Proteomes" id="UP000584931">
    <property type="component" value="Unassembled WGS sequence"/>
</dbReference>
<protein>
    <submittedName>
        <fullName evidence="3">N-acetylglucosamine kinase-like BadF-type ATPase</fullName>
    </submittedName>
</protein>
<comment type="caution">
    <text evidence="3">The sequence shown here is derived from an EMBL/GenBank/DDBJ whole genome shotgun (WGS) entry which is preliminary data.</text>
</comment>
<evidence type="ECO:0000313" key="4">
    <source>
        <dbReference type="Proteomes" id="UP000584931"/>
    </source>
</evidence>
<dbReference type="Pfam" id="PF01869">
    <property type="entry name" value="BcrAD_BadFG"/>
    <property type="match status" value="1"/>
</dbReference>
<evidence type="ECO:0000256" key="1">
    <source>
        <dbReference type="SAM" id="MobiDB-lite"/>
    </source>
</evidence>
<organism evidence="3 4">
    <name type="scientific">Nocardiopsis sinuspersici</name>
    <dbReference type="NCBI Taxonomy" id="501010"/>
    <lineage>
        <taxon>Bacteria</taxon>
        <taxon>Bacillati</taxon>
        <taxon>Actinomycetota</taxon>
        <taxon>Actinomycetes</taxon>
        <taxon>Streptosporangiales</taxon>
        <taxon>Nocardiopsidaceae</taxon>
        <taxon>Nocardiopsis</taxon>
    </lineage>
</organism>
<proteinExistence type="predicted"/>
<feature type="domain" description="ATPase BadF/BadG/BcrA/BcrD type" evidence="2">
    <location>
        <begin position="23"/>
        <end position="305"/>
    </location>
</feature>
<feature type="region of interest" description="Disordered" evidence="1">
    <location>
        <begin position="1"/>
        <end position="26"/>
    </location>
</feature>
<dbReference type="Gene3D" id="3.30.420.40">
    <property type="match status" value="2"/>
</dbReference>
<accession>A0A7Y9XGI4</accession>
<feature type="region of interest" description="Disordered" evidence="1">
    <location>
        <begin position="349"/>
        <end position="368"/>
    </location>
</feature>
<reference evidence="3 4" key="1">
    <citation type="submission" date="2020-07" db="EMBL/GenBank/DDBJ databases">
        <title>Sequencing the genomes of 1000 actinobacteria strains.</title>
        <authorList>
            <person name="Klenk H.-P."/>
        </authorList>
    </citation>
    <scope>NUCLEOTIDE SEQUENCE [LARGE SCALE GENOMIC DNA]</scope>
    <source>
        <strain evidence="3 4">DSM 45278</strain>
    </source>
</reference>
<name>A0A7Y9XGI4_9ACTN</name>
<keyword evidence="3" id="KW-0808">Transferase</keyword>
<dbReference type="InterPro" id="IPR002731">
    <property type="entry name" value="ATPase_BadF"/>
</dbReference>